<organism evidence="1">
    <name type="scientific">marine sediment metagenome</name>
    <dbReference type="NCBI Taxonomy" id="412755"/>
    <lineage>
        <taxon>unclassified sequences</taxon>
        <taxon>metagenomes</taxon>
        <taxon>ecological metagenomes</taxon>
    </lineage>
</organism>
<dbReference type="AlphaFoldDB" id="A0A0F9I2P0"/>
<comment type="caution">
    <text evidence="1">The sequence shown here is derived from an EMBL/GenBank/DDBJ whole genome shotgun (WGS) entry which is preliminary data.</text>
</comment>
<accession>A0A0F9I2P0</accession>
<dbReference type="EMBL" id="LAZR01020661">
    <property type="protein sequence ID" value="KKL88100.1"/>
    <property type="molecule type" value="Genomic_DNA"/>
</dbReference>
<evidence type="ECO:0000313" key="1">
    <source>
        <dbReference type="EMBL" id="KKL88100.1"/>
    </source>
</evidence>
<gene>
    <name evidence="1" type="ORF">LCGC14_1928070</name>
</gene>
<protein>
    <submittedName>
        <fullName evidence="1">Uncharacterized protein</fullName>
    </submittedName>
</protein>
<proteinExistence type="predicted"/>
<reference evidence="1" key="1">
    <citation type="journal article" date="2015" name="Nature">
        <title>Complex archaea that bridge the gap between prokaryotes and eukaryotes.</title>
        <authorList>
            <person name="Spang A."/>
            <person name="Saw J.H."/>
            <person name="Jorgensen S.L."/>
            <person name="Zaremba-Niedzwiedzka K."/>
            <person name="Martijn J."/>
            <person name="Lind A.E."/>
            <person name="van Eijk R."/>
            <person name="Schleper C."/>
            <person name="Guy L."/>
            <person name="Ettema T.J."/>
        </authorList>
    </citation>
    <scope>NUCLEOTIDE SEQUENCE</scope>
</reference>
<feature type="non-terminal residue" evidence="1">
    <location>
        <position position="1"/>
    </location>
</feature>
<name>A0A0F9I2P0_9ZZZZ</name>
<sequence>DLIQSIMTEAEEIILNLVKKVKVMKKENLIVE</sequence>